<comment type="caution">
    <text evidence="2">The sequence shown here is derived from an EMBL/GenBank/DDBJ whole genome shotgun (WGS) entry which is preliminary data.</text>
</comment>
<protein>
    <recommendedName>
        <fullName evidence="1">Reverse transcriptase Ty1/copia-type domain-containing protein</fullName>
    </recommendedName>
</protein>
<gene>
    <name evidence="2" type="ORF">CK203_030087</name>
</gene>
<proteinExistence type="predicted"/>
<dbReference type="AlphaFoldDB" id="A0A438IK58"/>
<dbReference type="EMBL" id="QGNW01000103">
    <property type="protein sequence ID" value="RVW97114.1"/>
    <property type="molecule type" value="Genomic_DNA"/>
</dbReference>
<evidence type="ECO:0000313" key="3">
    <source>
        <dbReference type="Proteomes" id="UP000288805"/>
    </source>
</evidence>
<accession>A0A438IK58</accession>
<sequence length="254" mass="29091">MHSEFEMSMMGELNFFLGLQIKQLKEGTFINQAKYIRDLLKRFNMEEAKTMKTPMSSSIKLDKDEKGKSIDSTMYRGMIGFFTFMLPETSLGKILDRLQALEWILGRSEARALDLGPRALVLGQFLLLQRTSQPVTTHFRTPRAFGWQRPTESSQPAQIEAHRRARFDMTLFSSMGWLPVVTISEPIFSKLVRAFYSRVTYGLGGPVIFIVRGVEIQLDPESICRILDIPPVGLRIYESKAWPTMLGFEPREAI</sequence>
<dbReference type="InterPro" id="IPR013103">
    <property type="entry name" value="RVT_2"/>
</dbReference>
<dbReference type="Pfam" id="PF07727">
    <property type="entry name" value="RVT_2"/>
    <property type="match status" value="1"/>
</dbReference>
<evidence type="ECO:0000313" key="2">
    <source>
        <dbReference type="EMBL" id="RVW97114.1"/>
    </source>
</evidence>
<organism evidence="2 3">
    <name type="scientific">Vitis vinifera</name>
    <name type="common">Grape</name>
    <dbReference type="NCBI Taxonomy" id="29760"/>
    <lineage>
        <taxon>Eukaryota</taxon>
        <taxon>Viridiplantae</taxon>
        <taxon>Streptophyta</taxon>
        <taxon>Embryophyta</taxon>
        <taxon>Tracheophyta</taxon>
        <taxon>Spermatophyta</taxon>
        <taxon>Magnoliopsida</taxon>
        <taxon>eudicotyledons</taxon>
        <taxon>Gunneridae</taxon>
        <taxon>Pentapetalae</taxon>
        <taxon>rosids</taxon>
        <taxon>Vitales</taxon>
        <taxon>Vitaceae</taxon>
        <taxon>Viteae</taxon>
        <taxon>Vitis</taxon>
    </lineage>
</organism>
<reference evidence="2 3" key="1">
    <citation type="journal article" date="2018" name="PLoS Genet.">
        <title>Population sequencing reveals clonal diversity and ancestral inbreeding in the grapevine cultivar Chardonnay.</title>
        <authorList>
            <person name="Roach M.J."/>
            <person name="Johnson D.L."/>
            <person name="Bohlmann J."/>
            <person name="van Vuuren H.J."/>
            <person name="Jones S.J."/>
            <person name="Pretorius I.S."/>
            <person name="Schmidt S.A."/>
            <person name="Borneman A.R."/>
        </authorList>
    </citation>
    <scope>NUCLEOTIDE SEQUENCE [LARGE SCALE GENOMIC DNA]</scope>
    <source>
        <strain evidence="3">cv. Chardonnay</strain>
        <tissue evidence="2">Leaf</tissue>
    </source>
</reference>
<evidence type="ECO:0000259" key="1">
    <source>
        <dbReference type="Pfam" id="PF07727"/>
    </source>
</evidence>
<name>A0A438IK58_VITVI</name>
<dbReference type="Proteomes" id="UP000288805">
    <property type="component" value="Unassembled WGS sequence"/>
</dbReference>
<feature type="domain" description="Reverse transcriptase Ty1/copia-type" evidence="1">
    <location>
        <begin position="1"/>
        <end position="56"/>
    </location>
</feature>